<feature type="transmembrane region" description="Helical" evidence="5">
    <location>
        <begin position="111"/>
        <end position="133"/>
    </location>
</feature>
<proteinExistence type="predicted"/>
<keyword evidence="8" id="KW-1185">Reference proteome</keyword>
<evidence type="ECO:0000256" key="1">
    <source>
        <dbReference type="ARBA" id="ARBA00004141"/>
    </source>
</evidence>
<gene>
    <name evidence="7" type="ORF">BO82DRAFT_407208</name>
</gene>
<dbReference type="InterPro" id="IPR004841">
    <property type="entry name" value="AA-permease/SLC12A_dom"/>
</dbReference>
<dbReference type="STRING" id="1448315.A0A319CLN1"/>
<evidence type="ECO:0000259" key="6">
    <source>
        <dbReference type="Pfam" id="PF00324"/>
    </source>
</evidence>
<feature type="domain" description="Amino acid permease/ SLC12A" evidence="6">
    <location>
        <begin position="2"/>
        <end position="208"/>
    </location>
</feature>
<dbReference type="RefSeq" id="XP_025486538.1">
    <property type="nucleotide sequence ID" value="XM_025639619.1"/>
</dbReference>
<reference evidence="7 8" key="1">
    <citation type="submission" date="2016-12" db="EMBL/GenBank/DDBJ databases">
        <title>The genomes of Aspergillus section Nigri reveals drivers in fungal speciation.</title>
        <authorList>
            <consortium name="DOE Joint Genome Institute"/>
            <person name="Vesth T.C."/>
            <person name="Nybo J."/>
            <person name="Theobald S."/>
            <person name="Brandl J."/>
            <person name="Frisvad J.C."/>
            <person name="Nielsen K.F."/>
            <person name="Lyhne E.K."/>
            <person name="Kogle M.E."/>
            <person name="Kuo A."/>
            <person name="Riley R."/>
            <person name="Clum A."/>
            <person name="Nolan M."/>
            <person name="Lipzen A."/>
            <person name="Salamov A."/>
            <person name="Henrissat B."/>
            <person name="Wiebenga A."/>
            <person name="De Vries R.P."/>
            <person name="Grigoriev I.V."/>
            <person name="Mortensen U.H."/>
            <person name="Andersen M.R."/>
            <person name="Baker S.E."/>
        </authorList>
    </citation>
    <scope>NUCLEOTIDE SEQUENCE [LARGE SCALE GENOMIC DNA]</scope>
    <source>
        <strain evidence="7 8">CBS 121591</strain>
    </source>
</reference>
<evidence type="ECO:0000313" key="7">
    <source>
        <dbReference type="EMBL" id="PYH76338.1"/>
    </source>
</evidence>
<evidence type="ECO:0000256" key="3">
    <source>
        <dbReference type="ARBA" id="ARBA00022989"/>
    </source>
</evidence>
<evidence type="ECO:0000313" key="8">
    <source>
        <dbReference type="Proteomes" id="UP000248340"/>
    </source>
</evidence>
<dbReference type="VEuPathDB" id="FungiDB:BO82DRAFT_407208"/>
<keyword evidence="3 5" id="KW-1133">Transmembrane helix</keyword>
<sequence>MVVCINYFGVRFFGEFEFWLSSFNVIVILGFILLSLILMIGGGPDHDRKGFRYWKNPGAFNHYMEGDAGRFLAFWSTMISATFAYLGTELVGVTVAEAQNPRRAIPRATKLTFWHILVFYVLSVLLLGTLVPYNDQKLPYNNSKFAKPSGSAAASAFVVAIENSGIPVLSHIINACILLFVFSAANSDLYIATRTLYGLAPEGKGPRSLPKLTDAVFLSMRWQFALPSP</sequence>
<dbReference type="Proteomes" id="UP000248340">
    <property type="component" value="Unassembled WGS sequence"/>
</dbReference>
<dbReference type="Pfam" id="PF00324">
    <property type="entry name" value="AA_permease"/>
    <property type="match status" value="1"/>
</dbReference>
<feature type="transmembrane region" description="Helical" evidence="5">
    <location>
        <begin position="153"/>
        <end position="182"/>
    </location>
</feature>
<dbReference type="InterPro" id="IPR050524">
    <property type="entry name" value="APC_YAT"/>
</dbReference>
<feature type="transmembrane region" description="Helical" evidence="5">
    <location>
        <begin position="18"/>
        <end position="42"/>
    </location>
</feature>
<comment type="subcellular location">
    <subcellularLocation>
        <location evidence="1">Membrane</location>
        <topology evidence="1">Multi-pass membrane protein</topology>
    </subcellularLocation>
</comment>
<dbReference type="GeneID" id="37142361"/>
<dbReference type="PANTHER" id="PTHR43341">
    <property type="entry name" value="AMINO ACID PERMEASE"/>
    <property type="match status" value="1"/>
</dbReference>
<dbReference type="GO" id="GO:0015171">
    <property type="term" value="F:amino acid transmembrane transporter activity"/>
    <property type="evidence" value="ECO:0007669"/>
    <property type="project" value="TreeGrafter"/>
</dbReference>
<dbReference type="PANTHER" id="PTHR43341:SF9">
    <property type="entry name" value="DICARBOXYLIC AMINO ACID PERMEASE"/>
    <property type="match status" value="1"/>
</dbReference>
<dbReference type="GO" id="GO:0016020">
    <property type="term" value="C:membrane"/>
    <property type="evidence" value="ECO:0007669"/>
    <property type="project" value="UniProtKB-SubCell"/>
</dbReference>
<accession>A0A319CLN1</accession>
<keyword evidence="4 5" id="KW-0472">Membrane</keyword>
<dbReference type="OrthoDB" id="3900342at2759"/>
<organism evidence="7 8">
    <name type="scientific">Aspergillus uvarum CBS 121591</name>
    <dbReference type="NCBI Taxonomy" id="1448315"/>
    <lineage>
        <taxon>Eukaryota</taxon>
        <taxon>Fungi</taxon>
        <taxon>Dikarya</taxon>
        <taxon>Ascomycota</taxon>
        <taxon>Pezizomycotina</taxon>
        <taxon>Eurotiomycetes</taxon>
        <taxon>Eurotiomycetidae</taxon>
        <taxon>Eurotiales</taxon>
        <taxon>Aspergillaceae</taxon>
        <taxon>Aspergillus</taxon>
        <taxon>Aspergillus subgen. Circumdati</taxon>
    </lineage>
</organism>
<evidence type="ECO:0000256" key="4">
    <source>
        <dbReference type="ARBA" id="ARBA00023136"/>
    </source>
</evidence>
<name>A0A319CLN1_9EURO</name>
<dbReference type="AlphaFoldDB" id="A0A319CLN1"/>
<evidence type="ECO:0000256" key="5">
    <source>
        <dbReference type="SAM" id="Phobius"/>
    </source>
</evidence>
<evidence type="ECO:0000256" key="2">
    <source>
        <dbReference type="ARBA" id="ARBA00022692"/>
    </source>
</evidence>
<protein>
    <recommendedName>
        <fullName evidence="6">Amino acid permease/ SLC12A domain-containing protein</fullName>
    </recommendedName>
</protein>
<keyword evidence="2 5" id="KW-0812">Transmembrane</keyword>
<dbReference type="Gene3D" id="1.20.1740.10">
    <property type="entry name" value="Amino acid/polyamine transporter I"/>
    <property type="match status" value="1"/>
</dbReference>
<dbReference type="EMBL" id="KZ821760">
    <property type="protein sequence ID" value="PYH76338.1"/>
    <property type="molecule type" value="Genomic_DNA"/>
</dbReference>